<feature type="chain" id="PRO_5040465086" description="Secreted protein" evidence="1">
    <location>
        <begin position="19"/>
        <end position="83"/>
    </location>
</feature>
<name>A0A9P5NSP0_GYMJU</name>
<evidence type="ECO:0000313" key="2">
    <source>
        <dbReference type="EMBL" id="KAF8903937.1"/>
    </source>
</evidence>
<accession>A0A9P5NSP0</accession>
<feature type="signal peptide" evidence="1">
    <location>
        <begin position="1"/>
        <end position="18"/>
    </location>
</feature>
<reference evidence="2" key="1">
    <citation type="submission" date="2020-11" db="EMBL/GenBank/DDBJ databases">
        <authorList>
            <consortium name="DOE Joint Genome Institute"/>
            <person name="Ahrendt S."/>
            <person name="Riley R."/>
            <person name="Andreopoulos W."/>
            <person name="LaButti K."/>
            <person name="Pangilinan J."/>
            <person name="Ruiz-duenas F.J."/>
            <person name="Barrasa J.M."/>
            <person name="Sanchez-Garcia M."/>
            <person name="Camarero S."/>
            <person name="Miyauchi S."/>
            <person name="Serrano A."/>
            <person name="Linde D."/>
            <person name="Babiker R."/>
            <person name="Drula E."/>
            <person name="Ayuso-Fernandez I."/>
            <person name="Pacheco R."/>
            <person name="Padilla G."/>
            <person name="Ferreira P."/>
            <person name="Barriuso J."/>
            <person name="Kellner H."/>
            <person name="Castanera R."/>
            <person name="Alfaro M."/>
            <person name="Ramirez L."/>
            <person name="Pisabarro A.G."/>
            <person name="Kuo A."/>
            <person name="Tritt A."/>
            <person name="Lipzen A."/>
            <person name="He G."/>
            <person name="Yan M."/>
            <person name="Ng V."/>
            <person name="Cullen D."/>
            <person name="Martin F."/>
            <person name="Rosso M.-N."/>
            <person name="Henrissat B."/>
            <person name="Hibbett D."/>
            <person name="Martinez A.T."/>
            <person name="Grigoriev I.V."/>
        </authorList>
    </citation>
    <scope>NUCLEOTIDE SEQUENCE</scope>
    <source>
        <strain evidence="2">AH 44721</strain>
    </source>
</reference>
<dbReference type="AlphaFoldDB" id="A0A9P5NSP0"/>
<evidence type="ECO:0000313" key="3">
    <source>
        <dbReference type="Proteomes" id="UP000724874"/>
    </source>
</evidence>
<comment type="caution">
    <text evidence="2">The sequence shown here is derived from an EMBL/GenBank/DDBJ whole genome shotgun (WGS) entry which is preliminary data.</text>
</comment>
<evidence type="ECO:0000256" key="1">
    <source>
        <dbReference type="SAM" id="SignalP"/>
    </source>
</evidence>
<gene>
    <name evidence="2" type="ORF">CPB84DRAFT_713318</name>
</gene>
<keyword evidence="1" id="KW-0732">Signal</keyword>
<proteinExistence type="predicted"/>
<dbReference type="Proteomes" id="UP000724874">
    <property type="component" value="Unassembled WGS sequence"/>
</dbReference>
<evidence type="ECO:0008006" key="4">
    <source>
        <dbReference type="Google" id="ProtNLM"/>
    </source>
</evidence>
<organism evidence="2 3">
    <name type="scientific">Gymnopilus junonius</name>
    <name type="common">Spectacular rustgill mushroom</name>
    <name type="synonym">Gymnopilus spectabilis subsp. junonius</name>
    <dbReference type="NCBI Taxonomy" id="109634"/>
    <lineage>
        <taxon>Eukaryota</taxon>
        <taxon>Fungi</taxon>
        <taxon>Dikarya</taxon>
        <taxon>Basidiomycota</taxon>
        <taxon>Agaricomycotina</taxon>
        <taxon>Agaricomycetes</taxon>
        <taxon>Agaricomycetidae</taxon>
        <taxon>Agaricales</taxon>
        <taxon>Agaricineae</taxon>
        <taxon>Hymenogastraceae</taxon>
        <taxon>Gymnopilus</taxon>
    </lineage>
</organism>
<dbReference type="EMBL" id="JADNYJ010000028">
    <property type="protein sequence ID" value="KAF8903937.1"/>
    <property type="molecule type" value="Genomic_DNA"/>
</dbReference>
<keyword evidence="3" id="KW-1185">Reference proteome</keyword>
<sequence length="83" mass="9471">MILIMALIRITTIFTTLGIPFPKKYLLHGSSGAQAGWTFWRASSTHHFQHPSHICLKLCQANHPQIFQSHIYSIVYLVVTTHL</sequence>
<protein>
    <recommendedName>
        <fullName evidence="4">Secreted protein</fullName>
    </recommendedName>
</protein>